<protein>
    <submittedName>
        <fullName evidence="1">Uncharacterized protein</fullName>
    </submittedName>
</protein>
<proteinExistence type="predicted"/>
<evidence type="ECO:0000313" key="1">
    <source>
        <dbReference type="EMBL" id="AHX39216.1"/>
    </source>
</evidence>
<organism evidence="1">
    <name type="scientific">Cauliflower mosaic virus</name>
    <dbReference type="NCBI Taxonomy" id="10641"/>
    <lineage>
        <taxon>Viruses</taxon>
        <taxon>Riboviria</taxon>
        <taxon>Pararnavirae</taxon>
        <taxon>Artverviricota</taxon>
        <taxon>Revtraviricetes</taxon>
        <taxon>Ortervirales</taxon>
        <taxon>Caulimoviridae</taxon>
        <taxon>Caulimovirus</taxon>
        <taxon>Caulimovirus tessellobrassicae</taxon>
    </lineage>
</organism>
<sequence length="96" mass="11420">MNRSMTKTQEDKTSSKYQRVLNSKDKRSFKIKNSSLTPVTDRFTTVRFQNNIECVYANFDSQLKSSYDGRSKKIKTLSIKNLRCYETFLRKYLLEQ</sequence>
<dbReference type="EMBL" id="KJ418152">
    <property type="protein sequence ID" value="AHX39216.1"/>
    <property type="molecule type" value="Genomic_DNA"/>
</dbReference>
<name>A0A023PZ59_9VIRU</name>
<reference evidence="1" key="1">
    <citation type="submission" date="2014-02" db="EMBL/GenBank/DDBJ databases">
        <authorList>
            <person name="Leisova Svobodova L."/>
            <person name="Svoboda J."/>
        </authorList>
    </citation>
    <scope>NUCLEOTIDE SEQUENCE</scope>
    <source>
        <strain evidence="1">S</strain>
    </source>
</reference>
<accession>A0A023PZ59</accession>